<keyword evidence="1" id="KW-0472">Membrane</keyword>
<keyword evidence="1" id="KW-1133">Transmembrane helix</keyword>
<dbReference type="EMBL" id="DVLX01000010">
    <property type="protein sequence ID" value="HIT98761.1"/>
    <property type="molecule type" value="Genomic_DNA"/>
</dbReference>
<feature type="transmembrane region" description="Helical" evidence="1">
    <location>
        <begin position="7"/>
        <end position="28"/>
    </location>
</feature>
<reference evidence="2" key="2">
    <citation type="journal article" date="2021" name="PeerJ">
        <title>Extensive microbial diversity within the chicken gut microbiome revealed by metagenomics and culture.</title>
        <authorList>
            <person name="Gilroy R."/>
            <person name="Ravi A."/>
            <person name="Getino M."/>
            <person name="Pursley I."/>
            <person name="Horton D.L."/>
            <person name="Alikhan N.F."/>
            <person name="Baker D."/>
            <person name="Gharbi K."/>
            <person name="Hall N."/>
            <person name="Watson M."/>
            <person name="Adriaenssens E.M."/>
            <person name="Foster-Nyarko E."/>
            <person name="Jarju S."/>
            <person name="Secka A."/>
            <person name="Antonio M."/>
            <person name="Oren A."/>
            <person name="Chaudhuri R.R."/>
            <person name="La Ragione R."/>
            <person name="Hildebrand F."/>
            <person name="Pallen M.J."/>
        </authorList>
    </citation>
    <scope>NUCLEOTIDE SEQUENCE</scope>
    <source>
        <strain evidence="2">CHK176-22527</strain>
    </source>
</reference>
<reference evidence="2" key="1">
    <citation type="submission" date="2020-10" db="EMBL/GenBank/DDBJ databases">
        <authorList>
            <person name="Gilroy R."/>
        </authorList>
    </citation>
    <scope>NUCLEOTIDE SEQUENCE</scope>
    <source>
        <strain evidence="2">CHK176-22527</strain>
    </source>
</reference>
<accession>A0A9D1HB57</accession>
<dbReference type="AlphaFoldDB" id="A0A9D1HB57"/>
<feature type="transmembrane region" description="Helical" evidence="1">
    <location>
        <begin position="92"/>
        <end position="111"/>
    </location>
</feature>
<proteinExistence type="predicted"/>
<evidence type="ECO:0000313" key="2">
    <source>
        <dbReference type="EMBL" id="HIT98761.1"/>
    </source>
</evidence>
<evidence type="ECO:0000313" key="3">
    <source>
        <dbReference type="Proteomes" id="UP000824159"/>
    </source>
</evidence>
<protein>
    <submittedName>
        <fullName evidence="2">Uncharacterized protein</fullName>
    </submittedName>
</protein>
<sequence length="115" mass="12538">MRSLKLTLGIVSFFMAFLVMLYLCVMLMESGIGAYGYFDFSAIILMAVYALVAGVIVILTADEERNTVFLSAAFYIAGGILGLALMRDFNSITVWAAAYIVCGIIFIISSIKAHE</sequence>
<keyword evidence="1" id="KW-0812">Transmembrane</keyword>
<feature type="transmembrane region" description="Helical" evidence="1">
    <location>
        <begin position="40"/>
        <end position="61"/>
    </location>
</feature>
<evidence type="ECO:0000256" key="1">
    <source>
        <dbReference type="SAM" id="Phobius"/>
    </source>
</evidence>
<feature type="transmembrane region" description="Helical" evidence="1">
    <location>
        <begin position="68"/>
        <end position="86"/>
    </location>
</feature>
<comment type="caution">
    <text evidence="2">The sequence shown here is derived from an EMBL/GenBank/DDBJ whole genome shotgun (WGS) entry which is preliminary data.</text>
</comment>
<name>A0A9D1HB57_9FIRM</name>
<dbReference type="Proteomes" id="UP000824159">
    <property type="component" value="Unassembled WGS sequence"/>
</dbReference>
<gene>
    <name evidence="2" type="ORF">IAD12_00715</name>
</gene>
<organism evidence="2 3">
    <name type="scientific">Candidatus Allocopromorpha excrementavium</name>
    <dbReference type="NCBI Taxonomy" id="2840741"/>
    <lineage>
        <taxon>Bacteria</taxon>
        <taxon>Bacillati</taxon>
        <taxon>Bacillota</taxon>
        <taxon>Clostridia</taxon>
        <taxon>Eubacteriales</taxon>
        <taxon>Eubacteriaceae</taxon>
        <taxon>Eubacteriaceae incertae sedis</taxon>
        <taxon>Candidatus Allocopromorpha</taxon>
    </lineage>
</organism>